<evidence type="ECO:0000256" key="2">
    <source>
        <dbReference type="SAM" id="SignalP"/>
    </source>
</evidence>
<sequence length="325" mass="36672">MSMNIALLYCALFSICVALASAKSDSKIFFGSKVSSTSGVPYIVAIYNTKKSGVTCGGMLFSTRLVVTACNCLSYLAIGKKPTRLPLGRFRFIAGESHKDRMLKDGQVRKTVATYFHPKCERLEKIIIYDISIAKMNEVFKITPQVQVLDIEDWDVDSFRSKAYSMALMNVTCKMAGWGKTASRREENDLKVIAMYLINEYQCNEIWSLHDPTLKGHSFYQHHQYCTLNSRLMEDTCRGDSGGPYYCGNYPIGIIQNGFGPCGNLEPTIVTSFSLLIEWWNENDNPVRQELHKKSGYGRSRSNPSQTPQAMTLTISLISYFILKR</sequence>
<dbReference type="PROSITE" id="PS50240">
    <property type="entry name" value="TRYPSIN_DOM"/>
    <property type="match status" value="1"/>
</dbReference>
<dbReference type="Gene3D" id="2.40.10.10">
    <property type="entry name" value="Trypsin-like serine proteases"/>
    <property type="match status" value="1"/>
</dbReference>
<dbReference type="SMART" id="SM00020">
    <property type="entry name" value="Tryp_SPc"/>
    <property type="match status" value="1"/>
</dbReference>
<dbReference type="SUPFAM" id="SSF50494">
    <property type="entry name" value="Trypsin-like serine proteases"/>
    <property type="match status" value="1"/>
</dbReference>
<name>A0ABN7B450_9HEMI</name>
<organism evidence="4 5">
    <name type="scientific">Nesidiocoris tenuis</name>
    <dbReference type="NCBI Taxonomy" id="355587"/>
    <lineage>
        <taxon>Eukaryota</taxon>
        <taxon>Metazoa</taxon>
        <taxon>Ecdysozoa</taxon>
        <taxon>Arthropoda</taxon>
        <taxon>Hexapoda</taxon>
        <taxon>Insecta</taxon>
        <taxon>Pterygota</taxon>
        <taxon>Neoptera</taxon>
        <taxon>Paraneoptera</taxon>
        <taxon>Hemiptera</taxon>
        <taxon>Heteroptera</taxon>
        <taxon>Panheteroptera</taxon>
        <taxon>Cimicomorpha</taxon>
        <taxon>Miridae</taxon>
        <taxon>Dicyphina</taxon>
        <taxon>Nesidiocoris</taxon>
    </lineage>
</organism>
<feature type="chain" id="PRO_5046690989" description="Peptidase S1 domain-containing protein" evidence="2">
    <location>
        <begin position="23"/>
        <end position="325"/>
    </location>
</feature>
<feature type="signal peptide" evidence="2">
    <location>
        <begin position="1"/>
        <end position="22"/>
    </location>
</feature>
<evidence type="ECO:0000313" key="5">
    <source>
        <dbReference type="Proteomes" id="UP001307889"/>
    </source>
</evidence>
<dbReference type="InterPro" id="IPR033116">
    <property type="entry name" value="TRYPSIN_SER"/>
</dbReference>
<gene>
    <name evidence="4" type="ORF">NTJ_10336</name>
</gene>
<dbReference type="InterPro" id="IPR043504">
    <property type="entry name" value="Peptidase_S1_PA_chymotrypsin"/>
</dbReference>
<protein>
    <recommendedName>
        <fullName evidence="3">Peptidase S1 domain-containing protein</fullName>
    </recommendedName>
</protein>
<dbReference type="InterPro" id="IPR009003">
    <property type="entry name" value="Peptidase_S1_PA"/>
</dbReference>
<accession>A0ABN7B450</accession>
<dbReference type="Pfam" id="PF00089">
    <property type="entry name" value="Trypsin"/>
    <property type="match status" value="1"/>
</dbReference>
<dbReference type="Proteomes" id="UP001307889">
    <property type="component" value="Chromosome 8"/>
</dbReference>
<reference evidence="4 5" key="1">
    <citation type="submission" date="2023-09" db="EMBL/GenBank/DDBJ databases">
        <title>Nesidiocoris tenuis whole genome shotgun sequence.</title>
        <authorList>
            <person name="Shibata T."/>
            <person name="Shimoda M."/>
            <person name="Kobayashi T."/>
            <person name="Uehara T."/>
        </authorList>
    </citation>
    <scope>NUCLEOTIDE SEQUENCE [LARGE SCALE GENOMIC DNA]</scope>
    <source>
        <strain evidence="4 5">Japan</strain>
    </source>
</reference>
<dbReference type="PANTHER" id="PTHR24271">
    <property type="entry name" value="KALLIKREIN-RELATED"/>
    <property type="match status" value="1"/>
</dbReference>
<evidence type="ECO:0000256" key="1">
    <source>
        <dbReference type="ARBA" id="ARBA00023157"/>
    </source>
</evidence>
<evidence type="ECO:0000313" key="4">
    <source>
        <dbReference type="EMBL" id="BES97522.1"/>
    </source>
</evidence>
<dbReference type="InterPro" id="IPR001254">
    <property type="entry name" value="Trypsin_dom"/>
</dbReference>
<keyword evidence="2" id="KW-0732">Signal</keyword>
<dbReference type="InterPro" id="IPR001314">
    <property type="entry name" value="Peptidase_S1A"/>
</dbReference>
<dbReference type="PANTHER" id="PTHR24271:SF52">
    <property type="entry name" value="GRANZYME K"/>
    <property type="match status" value="1"/>
</dbReference>
<feature type="domain" description="Peptidase S1" evidence="3">
    <location>
        <begin position="28"/>
        <end position="285"/>
    </location>
</feature>
<dbReference type="PRINTS" id="PR00722">
    <property type="entry name" value="CHYMOTRYPSIN"/>
</dbReference>
<proteinExistence type="predicted"/>
<keyword evidence="5" id="KW-1185">Reference proteome</keyword>
<dbReference type="EMBL" id="AP028916">
    <property type="protein sequence ID" value="BES97522.1"/>
    <property type="molecule type" value="Genomic_DNA"/>
</dbReference>
<dbReference type="PROSITE" id="PS00135">
    <property type="entry name" value="TRYPSIN_SER"/>
    <property type="match status" value="1"/>
</dbReference>
<evidence type="ECO:0000259" key="3">
    <source>
        <dbReference type="PROSITE" id="PS50240"/>
    </source>
</evidence>
<keyword evidence="1" id="KW-1015">Disulfide bond</keyword>